<organism evidence="1 2">
    <name type="scientific">Ixodes persulcatus</name>
    <name type="common">Taiga tick</name>
    <dbReference type="NCBI Taxonomy" id="34615"/>
    <lineage>
        <taxon>Eukaryota</taxon>
        <taxon>Metazoa</taxon>
        <taxon>Ecdysozoa</taxon>
        <taxon>Arthropoda</taxon>
        <taxon>Chelicerata</taxon>
        <taxon>Arachnida</taxon>
        <taxon>Acari</taxon>
        <taxon>Parasitiformes</taxon>
        <taxon>Ixodida</taxon>
        <taxon>Ixodoidea</taxon>
        <taxon>Ixodidae</taxon>
        <taxon>Ixodinae</taxon>
        <taxon>Ixodes</taxon>
    </lineage>
</organism>
<accession>A0AC60PSK9</accession>
<dbReference type="EMBL" id="JABSTQ010010050">
    <property type="protein sequence ID" value="KAG0423839.1"/>
    <property type="molecule type" value="Genomic_DNA"/>
</dbReference>
<evidence type="ECO:0000313" key="2">
    <source>
        <dbReference type="Proteomes" id="UP000805193"/>
    </source>
</evidence>
<reference evidence="1 2" key="1">
    <citation type="journal article" date="2020" name="Cell">
        <title>Large-Scale Comparative Analyses of Tick Genomes Elucidate Their Genetic Diversity and Vector Capacities.</title>
        <authorList>
            <consortium name="Tick Genome and Microbiome Consortium (TIGMIC)"/>
            <person name="Jia N."/>
            <person name="Wang J."/>
            <person name="Shi W."/>
            <person name="Du L."/>
            <person name="Sun Y."/>
            <person name="Zhan W."/>
            <person name="Jiang J.F."/>
            <person name="Wang Q."/>
            <person name="Zhang B."/>
            <person name="Ji P."/>
            <person name="Bell-Sakyi L."/>
            <person name="Cui X.M."/>
            <person name="Yuan T.T."/>
            <person name="Jiang B.G."/>
            <person name="Yang W.F."/>
            <person name="Lam T.T."/>
            <person name="Chang Q.C."/>
            <person name="Ding S.J."/>
            <person name="Wang X.J."/>
            <person name="Zhu J.G."/>
            <person name="Ruan X.D."/>
            <person name="Zhao L."/>
            <person name="Wei J.T."/>
            <person name="Ye R.Z."/>
            <person name="Que T.C."/>
            <person name="Du C.H."/>
            <person name="Zhou Y.H."/>
            <person name="Cheng J.X."/>
            <person name="Dai P.F."/>
            <person name="Guo W.B."/>
            <person name="Han X.H."/>
            <person name="Huang E.J."/>
            <person name="Li L.F."/>
            <person name="Wei W."/>
            <person name="Gao Y.C."/>
            <person name="Liu J.Z."/>
            <person name="Shao H.Z."/>
            <person name="Wang X."/>
            <person name="Wang C.C."/>
            <person name="Yang T.C."/>
            <person name="Huo Q.B."/>
            <person name="Li W."/>
            <person name="Chen H.Y."/>
            <person name="Chen S.E."/>
            <person name="Zhou L.G."/>
            <person name="Ni X.B."/>
            <person name="Tian J.H."/>
            <person name="Sheng Y."/>
            <person name="Liu T."/>
            <person name="Pan Y.S."/>
            <person name="Xia L.Y."/>
            <person name="Li J."/>
            <person name="Zhao F."/>
            <person name="Cao W.C."/>
        </authorList>
    </citation>
    <scope>NUCLEOTIDE SEQUENCE [LARGE SCALE GENOMIC DNA]</scope>
    <source>
        <strain evidence="1">Iper-2018</strain>
    </source>
</reference>
<evidence type="ECO:0000313" key="1">
    <source>
        <dbReference type="EMBL" id="KAG0423839.1"/>
    </source>
</evidence>
<dbReference type="Proteomes" id="UP000805193">
    <property type="component" value="Unassembled WGS sequence"/>
</dbReference>
<gene>
    <name evidence="1" type="ORF">HPB47_000401</name>
</gene>
<keyword evidence="2" id="KW-1185">Reference proteome</keyword>
<sequence length="373" mass="42189">QVGLLDEEKEAADLMRESLKKDFAKQFKDLFNEEAEGELQDEAYEQFKEKTYLKLDSTIERLMKRMKQAEALVPDEIDAKVAVVDLDENRKGHKAHHQDVEKEQDSPESDEEGDNDEGYDEASEPLPGEEGEELDASGESHGQDEEGGLEDGPLSLEESPGKDARDKEGSVRVRIRRFSRRKPTDQGERATSFQEQDLPAEDKSRLESALKERLQKAGVDTTGAWELHLFIYRCHWPHRGCSGNSANARNGRKIEVKIITAGYYDDEDNKGITVLSPEETTHFQNMIVTLLLARDLLNPSPEDERRKCKLKRLVQQPKSFFMDVKCPGCYKITTVFSHAQTVVLCVGCSTVLCQPTGGRARLTEGCSFRKKQH</sequence>
<proteinExistence type="predicted"/>
<feature type="non-terminal residue" evidence="1">
    <location>
        <position position="1"/>
    </location>
</feature>
<protein>
    <submittedName>
        <fullName evidence="1">Uncharacterized protein</fullName>
    </submittedName>
</protein>
<comment type="caution">
    <text evidence="1">The sequence shown here is derived from an EMBL/GenBank/DDBJ whole genome shotgun (WGS) entry which is preliminary data.</text>
</comment>
<name>A0AC60PSK9_IXOPE</name>